<name>A0A368G5R4_ANCCA</name>
<gene>
    <name evidence="1" type="ORF">ANCCAN_15719</name>
</gene>
<sequence length="59" mass="7073">MPRQTWDTIKLNSMYCPERVAADPQRGPCVVPRAKDAEEFKRRVWAYKRLLNRNKARRV</sequence>
<evidence type="ECO:0000313" key="1">
    <source>
        <dbReference type="EMBL" id="RCN38360.1"/>
    </source>
</evidence>
<dbReference type="OrthoDB" id="5850517at2759"/>
<evidence type="ECO:0000313" key="2">
    <source>
        <dbReference type="Proteomes" id="UP000252519"/>
    </source>
</evidence>
<dbReference type="EMBL" id="JOJR01000405">
    <property type="protein sequence ID" value="RCN38360.1"/>
    <property type="molecule type" value="Genomic_DNA"/>
</dbReference>
<dbReference type="Proteomes" id="UP000252519">
    <property type="component" value="Unassembled WGS sequence"/>
</dbReference>
<accession>A0A368G5R4</accession>
<keyword evidence="2" id="KW-1185">Reference proteome</keyword>
<reference evidence="1 2" key="1">
    <citation type="submission" date="2014-10" db="EMBL/GenBank/DDBJ databases">
        <title>Draft genome of the hookworm Ancylostoma caninum.</title>
        <authorList>
            <person name="Mitreva M."/>
        </authorList>
    </citation>
    <scope>NUCLEOTIDE SEQUENCE [LARGE SCALE GENOMIC DNA]</scope>
    <source>
        <strain evidence="1 2">Baltimore</strain>
    </source>
</reference>
<dbReference type="AlphaFoldDB" id="A0A368G5R4"/>
<organism evidence="1 2">
    <name type="scientific">Ancylostoma caninum</name>
    <name type="common">Dog hookworm</name>
    <dbReference type="NCBI Taxonomy" id="29170"/>
    <lineage>
        <taxon>Eukaryota</taxon>
        <taxon>Metazoa</taxon>
        <taxon>Ecdysozoa</taxon>
        <taxon>Nematoda</taxon>
        <taxon>Chromadorea</taxon>
        <taxon>Rhabditida</taxon>
        <taxon>Rhabditina</taxon>
        <taxon>Rhabditomorpha</taxon>
        <taxon>Strongyloidea</taxon>
        <taxon>Ancylostomatidae</taxon>
        <taxon>Ancylostomatinae</taxon>
        <taxon>Ancylostoma</taxon>
    </lineage>
</organism>
<proteinExistence type="predicted"/>
<comment type="caution">
    <text evidence="1">The sequence shown here is derived from an EMBL/GenBank/DDBJ whole genome shotgun (WGS) entry which is preliminary data.</text>
</comment>
<protein>
    <submittedName>
        <fullName evidence="1">Uncharacterized protein</fullName>
    </submittedName>
</protein>